<proteinExistence type="predicted"/>
<sequence length="99" mass="11391">MNQIQVRPLASLAVCLDVILNDKISNSSKNRSLQFWTSIHALDLSLTQSVFSFGVEKVDAYQFEKQSTRQLFKLQRFMTQIQVRPPKSLAVCPIRCYPE</sequence>
<reference evidence="1 2" key="1">
    <citation type="journal article" date="2024" name="BMC Genomics">
        <title>De novo assembly and annotation of Popillia japonica's genome with initial clues to its potential as an invasive pest.</title>
        <authorList>
            <person name="Cucini C."/>
            <person name="Boschi S."/>
            <person name="Funari R."/>
            <person name="Cardaioli E."/>
            <person name="Iannotti N."/>
            <person name="Marturano G."/>
            <person name="Paoli F."/>
            <person name="Bruttini M."/>
            <person name="Carapelli A."/>
            <person name="Frati F."/>
            <person name="Nardi F."/>
        </authorList>
    </citation>
    <scope>NUCLEOTIDE SEQUENCE [LARGE SCALE GENOMIC DNA]</scope>
    <source>
        <strain evidence="1">DMR45628</strain>
    </source>
</reference>
<protein>
    <submittedName>
        <fullName evidence="1">Uncharacterized protein</fullName>
    </submittedName>
</protein>
<accession>A0AAW1IZF8</accession>
<name>A0AAW1IZF8_POPJA</name>
<dbReference type="Proteomes" id="UP001458880">
    <property type="component" value="Unassembled WGS sequence"/>
</dbReference>
<keyword evidence="2" id="KW-1185">Reference proteome</keyword>
<dbReference type="EMBL" id="JASPKY010000469">
    <property type="protein sequence ID" value="KAK9695856.1"/>
    <property type="molecule type" value="Genomic_DNA"/>
</dbReference>
<comment type="caution">
    <text evidence="1">The sequence shown here is derived from an EMBL/GenBank/DDBJ whole genome shotgun (WGS) entry which is preliminary data.</text>
</comment>
<dbReference type="AlphaFoldDB" id="A0AAW1IZF8"/>
<organism evidence="1 2">
    <name type="scientific">Popillia japonica</name>
    <name type="common">Japanese beetle</name>
    <dbReference type="NCBI Taxonomy" id="7064"/>
    <lineage>
        <taxon>Eukaryota</taxon>
        <taxon>Metazoa</taxon>
        <taxon>Ecdysozoa</taxon>
        <taxon>Arthropoda</taxon>
        <taxon>Hexapoda</taxon>
        <taxon>Insecta</taxon>
        <taxon>Pterygota</taxon>
        <taxon>Neoptera</taxon>
        <taxon>Endopterygota</taxon>
        <taxon>Coleoptera</taxon>
        <taxon>Polyphaga</taxon>
        <taxon>Scarabaeiformia</taxon>
        <taxon>Scarabaeidae</taxon>
        <taxon>Rutelinae</taxon>
        <taxon>Popillia</taxon>
    </lineage>
</organism>
<gene>
    <name evidence="1" type="ORF">QE152_g32278</name>
</gene>
<evidence type="ECO:0000313" key="1">
    <source>
        <dbReference type="EMBL" id="KAK9695856.1"/>
    </source>
</evidence>
<evidence type="ECO:0000313" key="2">
    <source>
        <dbReference type="Proteomes" id="UP001458880"/>
    </source>
</evidence>